<dbReference type="Proteomes" id="UP000316621">
    <property type="component" value="Chromosome 10"/>
</dbReference>
<dbReference type="Pfam" id="PF00327">
    <property type="entry name" value="Ribosomal_L30"/>
    <property type="match status" value="1"/>
</dbReference>
<keyword evidence="3" id="KW-0687">Ribonucleoprotein</keyword>
<evidence type="ECO:0008006" key="8">
    <source>
        <dbReference type="Google" id="ProtNLM"/>
    </source>
</evidence>
<dbReference type="GO" id="GO:0003735">
    <property type="term" value="F:structural constituent of ribosome"/>
    <property type="evidence" value="ECO:0007669"/>
    <property type="project" value="TreeGrafter"/>
</dbReference>
<dbReference type="SUPFAM" id="SSF55129">
    <property type="entry name" value="Ribosomal protein L30p/L7e"/>
    <property type="match status" value="1"/>
</dbReference>
<dbReference type="InterPro" id="IPR005998">
    <property type="entry name" value="Ribosomal_uL30_euk"/>
</dbReference>
<dbReference type="PANTHER" id="PTHR11524:SF36">
    <property type="entry name" value="LARGE RIBOSOMAL SUBUNIT PROTEIN UL30Z"/>
    <property type="match status" value="1"/>
</dbReference>
<gene>
    <name evidence="6" type="ORF">C5167_042383</name>
</gene>
<dbReference type="OrthoDB" id="28644at2759"/>
<sequence length="249" mass="28749">MAEVEEAPKALNYIPEIVLKKRKSSDDWAIRRREQAELKKERTKKNKSLVFRRAEDFIKEYRNKELDFVQMKHRKKQRTSASNAVPESKLLFVIRIRGTNDMHFQTRKALHSLKLRSINSAVFVKANEGVMDILKRIEPYVTCGSPNFQTVKDLICKKGYGKIDKQKTPLTDNNLIEQALGQYGILCIEDIVHEIATVGSHFKEVVNFLWPFKLTRPEGGKLLKKTRYSDSGDAGNRADNINELINKMN</sequence>
<protein>
    <recommendedName>
        <fullName evidence="8">Ribosomal protein L30 ferredoxin-like fold domain-containing protein</fullName>
    </recommendedName>
</protein>
<evidence type="ECO:0000313" key="6">
    <source>
        <dbReference type="EMBL" id="RZC79809.1"/>
    </source>
</evidence>
<feature type="domain" description="Large ribosomal subunit protein uL30-like ferredoxin-like fold" evidence="4">
    <location>
        <begin position="91"/>
        <end position="141"/>
    </location>
</feature>
<dbReference type="NCBIfam" id="TIGR01310">
    <property type="entry name" value="uL30_euk"/>
    <property type="match status" value="1"/>
</dbReference>
<dbReference type="FunFam" id="3.30.1390.20:FF:000004">
    <property type="entry name" value="60S ribosomal protein L7"/>
    <property type="match status" value="1"/>
</dbReference>
<evidence type="ECO:0000256" key="1">
    <source>
        <dbReference type="ARBA" id="ARBA00007594"/>
    </source>
</evidence>
<evidence type="ECO:0000313" key="7">
    <source>
        <dbReference type="Proteomes" id="UP000316621"/>
    </source>
</evidence>
<dbReference type="Gene3D" id="3.30.1390.20">
    <property type="entry name" value="Ribosomal protein L30, ferredoxin-like fold domain"/>
    <property type="match status" value="1"/>
</dbReference>
<organism evidence="6 7">
    <name type="scientific">Papaver somniferum</name>
    <name type="common">Opium poppy</name>
    <dbReference type="NCBI Taxonomy" id="3469"/>
    <lineage>
        <taxon>Eukaryota</taxon>
        <taxon>Viridiplantae</taxon>
        <taxon>Streptophyta</taxon>
        <taxon>Embryophyta</taxon>
        <taxon>Tracheophyta</taxon>
        <taxon>Spermatophyta</taxon>
        <taxon>Magnoliopsida</taxon>
        <taxon>Ranunculales</taxon>
        <taxon>Papaveraceae</taxon>
        <taxon>Papaveroideae</taxon>
        <taxon>Papaver</taxon>
    </lineage>
</organism>
<proteinExistence type="inferred from homology"/>
<keyword evidence="2" id="KW-0689">Ribosomal protein</keyword>
<evidence type="ECO:0000256" key="3">
    <source>
        <dbReference type="ARBA" id="ARBA00023274"/>
    </source>
</evidence>
<reference evidence="6 7" key="1">
    <citation type="journal article" date="2018" name="Science">
        <title>The opium poppy genome and morphinan production.</title>
        <authorList>
            <person name="Guo L."/>
            <person name="Winzer T."/>
            <person name="Yang X."/>
            <person name="Li Y."/>
            <person name="Ning Z."/>
            <person name="He Z."/>
            <person name="Teodor R."/>
            <person name="Lu Y."/>
            <person name="Bowser T.A."/>
            <person name="Graham I.A."/>
            <person name="Ye K."/>
        </authorList>
    </citation>
    <scope>NUCLEOTIDE SEQUENCE [LARGE SCALE GENOMIC DNA]</scope>
    <source>
        <strain evidence="7">cv. HN1</strain>
        <tissue evidence="6">Leaves</tissue>
    </source>
</reference>
<dbReference type="STRING" id="3469.A0A4Y7L6A9"/>
<accession>A0A4Y7L6A9</accession>
<name>A0A4Y7L6A9_PAPSO</name>
<dbReference type="InterPro" id="IPR036919">
    <property type="entry name" value="Ribo_uL30_ferredoxin-like_sf"/>
</dbReference>
<dbReference type="PANTHER" id="PTHR11524">
    <property type="entry name" value="60S RIBOSOMAL PROTEIN L7"/>
    <property type="match status" value="1"/>
</dbReference>
<dbReference type="AlphaFoldDB" id="A0A4Y7L6A9"/>
<dbReference type="CDD" id="cd01657">
    <property type="entry name" value="Ribosomal_L7_archeal_euk"/>
    <property type="match status" value="1"/>
</dbReference>
<dbReference type="OMA" id="CTTIKMA"/>
<dbReference type="GO" id="GO:0000463">
    <property type="term" value="P:maturation of LSU-rRNA from tricistronic rRNA transcript (SSU-rRNA, 5.8S rRNA, LSU-rRNA)"/>
    <property type="evidence" value="ECO:0007669"/>
    <property type="project" value="TreeGrafter"/>
</dbReference>
<dbReference type="EMBL" id="CM010724">
    <property type="protein sequence ID" value="RZC79809.1"/>
    <property type="molecule type" value="Genomic_DNA"/>
</dbReference>
<feature type="domain" description="Large ribosomal subunit protein uL30 N-terminal eukaryotes" evidence="5">
    <location>
        <begin position="14"/>
        <end position="78"/>
    </location>
</feature>
<dbReference type="InterPro" id="IPR039699">
    <property type="entry name" value="Ribosomal_uL30"/>
</dbReference>
<dbReference type="Pfam" id="PF08079">
    <property type="entry name" value="Ribosomal_L30_N"/>
    <property type="match status" value="1"/>
</dbReference>
<dbReference type="InterPro" id="IPR016082">
    <property type="entry name" value="Ribosomal_uL30_ferredoxin-like"/>
</dbReference>
<evidence type="ECO:0000256" key="2">
    <source>
        <dbReference type="ARBA" id="ARBA00022980"/>
    </source>
</evidence>
<dbReference type="InterPro" id="IPR012988">
    <property type="entry name" value="Ribosomal_uL30_N_euk"/>
</dbReference>
<comment type="similarity">
    <text evidence="1">Belongs to the universal ribosomal protein uL30 family.</text>
</comment>
<dbReference type="Gramene" id="RZC79809">
    <property type="protein sequence ID" value="RZC79809"/>
    <property type="gene ID" value="C5167_042383"/>
</dbReference>
<dbReference type="GO" id="GO:0022625">
    <property type="term" value="C:cytosolic large ribosomal subunit"/>
    <property type="evidence" value="ECO:0007669"/>
    <property type="project" value="TreeGrafter"/>
</dbReference>
<evidence type="ECO:0000259" key="5">
    <source>
        <dbReference type="Pfam" id="PF08079"/>
    </source>
</evidence>
<keyword evidence="7" id="KW-1185">Reference proteome</keyword>
<evidence type="ECO:0000259" key="4">
    <source>
        <dbReference type="Pfam" id="PF00327"/>
    </source>
</evidence>
<dbReference type="GO" id="GO:0003723">
    <property type="term" value="F:RNA binding"/>
    <property type="evidence" value="ECO:0007669"/>
    <property type="project" value="InterPro"/>
</dbReference>
<dbReference type="InterPro" id="IPR035808">
    <property type="entry name" value="Ribosomal_uL30_euk_arc"/>
</dbReference>